<evidence type="ECO:0000259" key="2">
    <source>
        <dbReference type="PROSITE" id="PS50164"/>
    </source>
</evidence>
<feature type="domain" description="GIY-YIG" evidence="2">
    <location>
        <begin position="3"/>
        <end position="78"/>
    </location>
</feature>
<evidence type="ECO:0000313" key="4">
    <source>
        <dbReference type="Proteomes" id="UP000308508"/>
    </source>
</evidence>
<dbReference type="InterPro" id="IPR035901">
    <property type="entry name" value="GIY-YIG_endonuc_sf"/>
</dbReference>
<dbReference type="SUPFAM" id="SSF82771">
    <property type="entry name" value="GIY-YIG endonuclease"/>
    <property type="match status" value="1"/>
</dbReference>
<dbReference type="CDD" id="cd10456">
    <property type="entry name" value="GIY-YIG_UPF0213"/>
    <property type="match status" value="1"/>
</dbReference>
<sequence>MTGGWHLYLLRCRDGSLYAGIATDVERRFRQHAAGKGAKYTRAHPPDCVLGSRAYPDRGSALRAEWAIKQLPRERKLAWLLDGTGADQAGASQPS</sequence>
<dbReference type="PANTHER" id="PTHR34477:SF1">
    <property type="entry name" value="UPF0213 PROTEIN YHBQ"/>
    <property type="match status" value="1"/>
</dbReference>
<accession>A0A5R9PK69</accession>
<name>A0A5R9PK69_9GAMM</name>
<protein>
    <submittedName>
        <fullName evidence="3">GIY-YIG nuclease family protein</fullName>
    </submittedName>
</protein>
<reference evidence="3 4" key="1">
    <citation type="submission" date="2019-04" db="EMBL/GenBank/DDBJ databases">
        <authorList>
            <person name="Grouzdev D.S."/>
            <person name="Nazina T.N."/>
        </authorList>
    </citation>
    <scope>NUCLEOTIDE SEQUENCE [LARGE SCALE GENOMIC DNA]</scope>
    <source>
        <strain evidence="3 4">SHC 3-19</strain>
    </source>
</reference>
<dbReference type="EMBL" id="SROY01000001">
    <property type="protein sequence ID" value="TLX23138.1"/>
    <property type="molecule type" value="Genomic_DNA"/>
</dbReference>
<comment type="similarity">
    <text evidence="1">Belongs to the UPF0213 family.</text>
</comment>
<dbReference type="PANTHER" id="PTHR34477">
    <property type="entry name" value="UPF0213 PROTEIN YHBQ"/>
    <property type="match status" value="1"/>
</dbReference>
<dbReference type="Proteomes" id="UP000308508">
    <property type="component" value="Unassembled WGS sequence"/>
</dbReference>
<comment type="caution">
    <text evidence="3">The sequence shown here is derived from an EMBL/GenBank/DDBJ whole genome shotgun (WGS) entry which is preliminary data.</text>
</comment>
<dbReference type="Gene3D" id="3.40.1440.10">
    <property type="entry name" value="GIY-YIG endonuclease"/>
    <property type="match status" value="1"/>
</dbReference>
<gene>
    <name evidence="3" type="ORF">E5S66_03705</name>
</gene>
<dbReference type="InterPro" id="IPR050190">
    <property type="entry name" value="UPF0213_domain"/>
</dbReference>
<dbReference type="InterPro" id="IPR000305">
    <property type="entry name" value="GIY-YIG_endonuc"/>
</dbReference>
<dbReference type="Pfam" id="PF01541">
    <property type="entry name" value="GIY-YIG"/>
    <property type="match status" value="1"/>
</dbReference>
<dbReference type="PROSITE" id="PS50164">
    <property type="entry name" value="GIY_YIG"/>
    <property type="match status" value="1"/>
</dbReference>
<evidence type="ECO:0000313" key="3">
    <source>
        <dbReference type="EMBL" id="TLX23138.1"/>
    </source>
</evidence>
<dbReference type="AlphaFoldDB" id="A0A5R9PK69"/>
<proteinExistence type="inferred from homology"/>
<dbReference type="RefSeq" id="WP_138347583.1">
    <property type="nucleotide sequence ID" value="NZ_SROY01000001.1"/>
</dbReference>
<evidence type="ECO:0000256" key="1">
    <source>
        <dbReference type="ARBA" id="ARBA00007435"/>
    </source>
</evidence>
<keyword evidence="4" id="KW-1185">Reference proteome</keyword>
<organism evidence="3 4">
    <name type="scientific">Thermomonas fusca</name>
    <dbReference type="NCBI Taxonomy" id="215690"/>
    <lineage>
        <taxon>Bacteria</taxon>
        <taxon>Pseudomonadati</taxon>
        <taxon>Pseudomonadota</taxon>
        <taxon>Gammaproteobacteria</taxon>
        <taxon>Lysobacterales</taxon>
        <taxon>Lysobacteraceae</taxon>
        <taxon>Thermomonas</taxon>
    </lineage>
</organism>
<dbReference type="STRING" id="1123377.GCA_000423885_00969"/>